<reference evidence="1" key="1">
    <citation type="submission" date="2014-09" db="EMBL/GenBank/DDBJ databases">
        <authorList>
            <person name="Magalhaes I.L.F."/>
            <person name="Oliveira U."/>
            <person name="Santos F.R."/>
            <person name="Vidigal T.H.D.A."/>
            <person name="Brescovit A.D."/>
            <person name="Santos A.J."/>
        </authorList>
    </citation>
    <scope>NUCLEOTIDE SEQUENCE</scope>
    <source>
        <tissue evidence="1">Shoot tissue taken approximately 20 cm above the soil surface</tissue>
    </source>
</reference>
<accession>A0A0A9FR79</accession>
<name>A0A0A9FR79_ARUDO</name>
<evidence type="ECO:0000313" key="1">
    <source>
        <dbReference type="EMBL" id="JAE10813.1"/>
    </source>
</evidence>
<reference evidence="1" key="2">
    <citation type="journal article" date="2015" name="Data Brief">
        <title>Shoot transcriptome of the giant reed, Arundo donax.</title>
        <authorList>
            <person name="Barrero R.A."/>
            <person name="Guerrero F.D."/>
            <person name="Moolhuijzen P."/>
            <person name="Goolsby J.A."/>
            <person name="Tidwell J."/>
            <person name="Bellgard S.E."/>
            <person name="Bellgard M.I."/>
        </authorList>
    </citation>
    <scope>NUCLEOTIDE SEQUENCE</scope>
    <source>
        <tissue evidence="1">Shoot tissue taken approximately 20 cm above the soil surface</tissue>
    </source>
</reference>
<organism evidence="1">
    <name type="scientific">Arundo donax</name>
    <name type="common">Giant reed</name>
    <name type="synonym">Donax arundinaceus</name>
    <dbReference type="NCBI Taxonomy" id="35708"/>
    <lineage>
        <taxon>Eukaryota</taxon>
        <taxon>Viridiplantae</taxon>
        <taxon>Streptophyta</taxon>
        <taxon>Embryophyta</taxon>
        <taxon>Tracheophyta</taxon>
        <taxon>Spermatophyta</taxon>
        <taxon>Magnoliopsida</taxon>
        <taxon>Liliopsida</taxon>
        <taxon>Poales</taxon>
        <taxon>Poaceae</taxon>
        <taxon>PACMAD clade</taxon>
        <taxon>Arundinoideae</taxon>
        <taxon>Arundineae</taxon>
        <taxon>Arundo</taxon>
    </lineage>
</organism>
<protein>
    <submittedName>
        <fullName evidence="1">Uncharacterized protein</fullName>
    </submittedName>
</protein>
<dbReference type="AlphaFoldDB" id="A0A0A9FR79"/>
<proteinExistence type="predicted"/>
<dbReference type="EMBL" id="GBRH01187083">
    <property type="protein sequence ID" value="JAE10813.1"/>
    <property type="molecule type" value="Transcribed_RNA"/>
</dbReference>
<sequence length="31" mass="3861">MRSLFLQFFINMGDEAKHNLHFSIVFMYLFY</sequence>